<dbReference type="PANTHER" id="PTHR45138:SF9">
    <property type="entry name" value="DIGUANYLATE CYCLASE DGCM-RELATED"/>
    <property type="match status" value="1"/>
</dbReference>
<dbReference type="PANTHER" id="PTHR45138">
    <property type="entry name" value="REGULATORY COMPONENTS OF SENSORY TRANSDUCTION SYSTEM"/>
    <property type="match status" value="1"/>
</dbReference>
<dbReference type="FunFam" id="3.30.70.270:FF:000001">
    <property type="entry name" value="Diguanylate cyclase domain protein"/>
    <property type="match status" value="1"/>
</dbReference>
<organism evidence="7 8">
    <name type="scientific">Thiospirillum jenense</name>
    <dbReference type="NCBI Taxonomy" id="1653858"/>
    <lineage>
        <taxon>Bacteria</taxon>
        <taxon>Pseudomonadati</taxon>
        <taxon>Pseudomonadota</taxon>
        <taxon>Gammaproteobacteria</taxon>
        <taxon>Chromatiales</taxon>
        <taxon>Chromatiaceae</taxon>
        <taxon>Thiospirillum</taxon>
    </lineage>
</organism>
<dbReference type="NCBIfam" id="TIGR00254">
    <property type="entry name" value="GGDEF"/>
    <property type="match status" value="1"/>
</dbReference>
<dbReference type="SMART" id="SM00448">
    <property type="entry name" value="REC"/>
    <property type="match status" value="1"/>
</dbReference>
<proteinExistence type="predicted"/>
<dbReference type="Gene3D" id="3.30.70.270">
    <property type="match status" value="1"/>
</dbReference>
<dbReference type="Gene3D" id="3.40.50.2300">
    <property type="match status" value="1"/>
</dbReference>
<dbReference type="SMART" id="SM00267">
    <property type="entry name" value="GGDEF"/>
    <property type="match status" value="1"/>
</dbReference>
<name>A0A839HJG5_9GAMM</name>
<dbReference type="GO" id="GO:0043709">
    <property type="term" value="P:cell adhesion involved in single-species biofilm formation"/>
    <property type="evidence" value="ECO:0007669"/>
    <property type="project" value="TreeGrafter"/>
</dbReference>
<feature type="domain" description="GGDEF" evidence="6">
    <location>
        <begin position="165"/>
        <end position="303"/>
    </location>
</feature>
<evidence type="ECO:0000259" key="5">
    <source>
        <dbReference type="PROSITE" id="PS50110"/>
    </source>
</evidence>
<evidence type="ECO:0000259" key="6">
    <source>
        <dbReference type="PROSITE" id="PS50887"/>
    </source>
</evidence>
<comment type="cofactor">
    <cofactor evidence="1">
        <name>Mg(2+)</name>
        <dbReference type="ChEBI" id="CHEBI:18420"/>
    </cofactor>
</comment>
<feature type="domain" description="Response regulatory" evidence="5">
    <location>
        <begin position="7"/>
        <end position="122"/>
    </location>
</feature>
<dbReference type="InterPro" id="IPR029787">
    <property type="entry name" value="Nucleotide_cyclase"/>
</dbReference>
<dbReference type="RefSeq" id="WP_182584536.1">
    <property type="nucleotide sequence ID" value="NZ_JABVCQ010000029.1"/>
</dbReference>
<dbReference type="InterPro" id="IPR043128">
    <property type="entry name" value="Rev_trsase/Diguanyl_cyclase"/>
</dbReference>
<keyword evidence="8" id="KW-1185">Reference proteome</keyword>
<evidence type="ECO:0000313" key="7">
    <source>
        <dbReference type="EMBL" id="MBB1126907.1"/>
    </source>
</evidence>
<dbReference type="InterPro" id="IPR000160">
    <property type="entry name" value="GGDEF_dom"/>
</dbReference>
<dbReference type="PROSITE" id="PS50110">
    <property type="entry name" value="RESPONSE_REGULATORY"/>
    <property type="match status" value="1"/>
</dbReference>
<reference evidence="7 8" key="1">
    <citation type="journal article" date="2020" name="Arch. Microbiol.">
        <title>The genome sequence of the giant phototrophic gammaproteobacterium Thiospirillum jenense gives insight into its physiological properties and phylogenetic relationships.</title>
        <authorList>
            <person name="Imhoff J.F."/>
            <person name="Meyer T.E."/>
            <person name="Kyndt J.A."/>
        </authorList>
    </citation>
    <scope>NUCLEOTIDE SEQUENCE [LARGE SCALE GENOMIC DNA]</scope>
    <source>
        <strain evidence="7 8">DSM 216</strain>
    </source>
</reference>
<evidence type="ECO:0000256" key="1">
    <source>
        <dbReference type="ARBA" id="ARBA00001946"/>
    </source>
</evidence>
<dbReference type="InterPro" id="IPR001789">
    <property type="entry name" value="Sig_transdc_resp-reg_receiver"/>
</dbReference>
<accession>A0A839HJG5</accession>
<dbReference type="PROSITE" id="PS50887">
    <property type="entry name" value="GGDEF"/>
    <property type="match status" value="1"/>
</dbReference>
<evidence type="ECO:0000313" key="8">
    <source>
        <dbReference type="Proteomes" id="UP000548632"/>
    </source>
</evidence>
<dbReference type="GO" id="GO:0052621">
    <property type="term" value="F:diguanylate cyclase activity"/>
    <property type="evidence" value="ECO:0007669"/>
    <property type="project" value="UniProtKB-EC"/>
</dbReference>
<dbReference type="EMBL" id="JABVCQ010000029">
    <property type="protein sequence ID" value="MBB1126907.1"/>
    <property type="molecule type" value="Genomic_DNA"/>
</dbReference>
<gene>
    <name evidence="7" type="ORF">HUK38_11830</name>
</gene>
<dbReference type="InterPro" id="IPR050469">
    <property type="entry name" value="Diguanylate_Cyclase"/>
</dbReference>
<sequence length="306" mass="33626">MQLPHPRILIVDDEITNIELIADLFEADHEVLFATTGARALEIAATAMPDLILLDVMLPGMDGFEVCARLKSERLTVDIPVIFVTGMGDVVAETRGLALGAVDYITKPINPPVVRVRVTNHIELKKARDRLTQLAVTDGLTGLANRRRFDETLGLEFARHLRSHADLTLILLDIDHFKLFNDTYGHLRGDDCLRAIARVIERAMYRVTDLAARYGGEEFGCILPETGPPSDVIAVAERIRQGVIALEIPHQTSSTAAHVTVSLGVATQRCTSDDSPELLITRADEQLYLAKSQGRNQICLASVTAM</sequence>
<evidence type="ECO:0000256" key="2">
    <source>
        <dbReference type="ARBA" id="ARBA00012528"/>
    </source>
</evidence>
<feature type="modified residue" description="4-aspartylphosphate" evidence="4">
    <location>
        <position position="55"/>
    </location>
</feature>
<comment type="caution">
    <text evidence="7">The sequence shown here is derived from an EMBL/GenBank/DDBJ whole genome shotgun (WGS) entry which is preliminary data.</text>
</comment>
<dbReference type="GO" id="GO:0005886">
    <property type="term" value="C:plasma membrane"/>
    <property type="evidence" value="ECO:0007669"/>
    <property type="project" value="TreeGrafter"/>
</dbReference>
<dbReference type="AlphaFoldDB" id="A0A839HJG5"/>
<dbReference type="Pfam" id="PF00072">
    <property type="entry name" value="Response_reg"/>
    <property type="match status" value="1"/>
</dbReference>
<dbReference type="SUPFAM" id="SSF52172">
    <property type="entry name" value="CheY-like"/>
    <property type="match status" value="1"/>
</dbReference>
<dbReference type="InterPro" id="IPR011006">
    <property type="entry name" value="CheY-like_superfamily"/>
</dbReference>
<evidence type="ECO:0000256" key="3">
    <source>
        <dbReference type="ARBA" id="ARBA00034247"/>
    </source>
</evidence>
<dbReference type="GO" id="GO:0000160">
    <property type="term" value="P:phosphorelay signal transduction system"/>
    <property type="evidence" value="ECO:0007669"/>
    <property type="project" value="InterPro"/>
</dbReference>
<evidence type="ECO:0000256" key="4">
    <source>
        <dbReference type="PROSITE-ProRule" id="PRU00169"/>
    </source>
</evidence>
<dbReference type="GO" id="GO:1902201">
    <property type="term" value="P:negative regulation of bacterial-type flagellum-dependent cell motility"/>
    <property type="evidence" value="ECO:0007669"/>
    <property type="project" value="TreeGrafter"/>
</dbReference>
<dbReference type="Proteomes" id="UP000548632">
    <property type="component" value="Unassembled WGS sequence"/>
</dbReference>
<comment type="catalytic activity">
    <reaction evidence="3">
        <text>2 GTP = 3',3'-c-di-GMP + 2 diphosphate</text>
        <dbReference type="Rhea" id="RHEA:24898"/>
        <dbReference type="ChEBI" id="CHEBI:33019"/>
        <dbReference type="ChEBI" id="CHEBI:37565"/>
        <dbReference type="ChEBI" id="CHEBI:58805"/>
        <dbReference type="EC" id="2.7.7.65"/>
    </reaction>
</comment>
<dbReference type="Pfam" id="PF00990">
    <property type="entry name" value="GGDEF"/>
    <property type="match status" value="1"/>
</dbReference>
<protein>
    <recommendedName>
        <fullName evidence="2">diguanylate cyclase</fullName>
        <ecNumber evidence="2">2.7.7.65</ecNumber>
    </recommendedName>
</protein>
<dbReference type="EC" id="2.7.7.65" evidence="2"/>
<dbReference type="CDD" id="cd01949">
    <property type="entry name" value="GGDEF"/>
    <property type="match status" value="1"/>
</dbReference>
<dbReference type="SUPFAM" id="SSF55073">
    <property type="entry name" value="Nucleotide cyclase"/>
    <property type="match status" value="1"/>
</dbReference>
<keyword evidence="4" id="KW-0597">Phosphoprotein</keyword>